<dbReference type="SUPFAM" id="SSF89447">
    <property type="entry name" value="AbrB/MazE/MraZ-like"/>
    <property type="match status" value="1"/>
</dbReference>
<comment type="caution">
    <text evidence="2">The sequence shown here is derived from an EMBL/GenBank/DDBJ whole genome shotgun (WGS) entry which is preliminary data.</text>
</comment>
<organism evidence="2 3">
    <name type="scientific">Candidatus Gottesmanbacteria bacterium RIFCSPHIGHO2_01_FULL_39_10</name>
    <dbReference type="NCBI Taxonomy" id="1798375"/>
    <lineage>
        <taxon>Bacteria</taxon>
        <taxon>Candidatus Gottesmaniibacteriota</taxon>
    </lineage>
</organism>
<reference evidence="2 3" key="1">
    <citation type="journal article" date="2016" name="Nat. Commun.">
        <title>Thousands of microbial genomes shed light on interconnected biogeochemical processes in an aquifer system.</title>
        <authorList>
            <person name="Anantharaman K."/>
            <person name="Brown C.T."/>
            <person name="Hug L.A."/>
            <person name="Sharon I."/>
            <person name="Castelle C.J."/>
            <person name="Probst A.J."/>
            <person name="Thomas B.C."/>
            <person name="Singh A."/>
            <person name="Wilkins M.J."/>
            <person name="Karaoz U."/>
            <person name="Brodie E.L."/>
            <person name="Williams K.H."/>
            <person name="Hubbard S.S."/>
            <person name="Banfield J.F."/>
        </authorList>
    </citation>
    <scope>NUCLEOTIDE SEQUENCE [LARGE SCALE GENOMIC DNA]</scope>
</reference>
<dbReference type="SMART" id="SM00966">
    <property type="entry name" value="SpoVT_AbrB"/>
    <property type="match status" value="1"/>
</dbReference>
<dbReference type="InterPro" id="IPR007159">
    <property type="entry name" value="SpoVT-AbrB_dom"/>
</dbReference>
<dbReference type="GO" id="GO:0003677">
    <property type="term" value="F:DNA binding"/>
    <property type="evidence" value="ECO:0007669"/>
    <property type="project" value="InterPro"/>
</dbReference>
<dbReference type="EMBL" id="MFJE01000005">
    <property type="protein sequence ID" value="OGG15105.1"/>
    <property type="molecule type" value="Genomic_DNA"/>
</dbReference>
<dbReference type="AlphaFoldDB" id="A0A1F5ZRZ0"/>
<feature type="domain" description="SpoVT-AbrB" evidence="1">
    <location>
        <begin position="5"/>
        <end position="55"/>
    </location>
</feature>
<evidence type="ECO:0000313" key="3">
    <source>
        <dbReference type="Proteomes" id="UP000177383"/>
    </source>
</evidence>
<sequence length="87" mass="9433">MNGLTTITTKGQVTIPESVRRALQVKIGDKVAFTKIIPSYKEAIIKIIPINAVEELAGSLNSKVKVKSPKTARTAAGKLLVKKYKVK</sequence>
<dbReference type="InterPro" id="IPR037914">
    <property type="entry name" value="SpoVT-AbrB_sf"/>
</dbReference>
<protein>
    <recommendedName>
        <fullName evidence="1">SpoVT-AbrB domain-containing protein</fullName>
    </recommendedName>
</protein>
<dbReference type="Pfam" id="PF04014">
    <property type="entry name" value="MazE_antitoxin"/>
    <property type="match status" value="1"/>
</dbReference>
<dbReference type="STRING" id="1798375.A2773_04405"/>
<name>A0A1F5ZRZ0_9BACT</name>
<gene>
    <name evidence="2" type="ORF">A2773_04405</name>
</gene>
<evidence type="ECO:0000313" key="2">
    <source>
        <dbReference type="EMBL" id="OGG15105.1"/>
    </source>
</evidence>
<accession>A0A1F5ZRZ0</accession>
<evidence type="ECO:0000259" key="1">
    <source>
        <dbReference type="SMART" id="SM00966"/>
    </source>
</evidence>
<dbReference type="Gene3D" id="2.10.260.10">
    <property type="match status" value="1"/>
</dbReference>
<dbReference type="NCBIfam" id="TIGR01439">
    <property type="entry name" value="lp_hng_hel_AbrB"/>
    <property type="match status" value="1"/>
</dbReference>
<proteinExistence type="predicted"/>
<dbReference type="Proteomes" id="UP000177383">
    <property type="component" value="Unassembled WGS sequence"/>
</dbReference>